<keyword evidence="1" id="KW-1133">Transmembrane helix</keyword>
<keyword evidence="3" id="KW-1185">Reference proteome</keyword>
<dbReference type="PANTHER" id="PTHR36111:SF2">
    <property type="entry name" value="INNER MEMBRANE PROTEIN"/>
    <property type="match status" value="1"/>
</dbReference>
<feature type="transmembrane region" description="Helical" evidence="1">
    <location>
        <begin position="103"/>
        <end position="125"/>
    </location>
</feature>
<reference evidence="2 3" key="1">
    <citation type="journal article" date="2015" name="Int. J. Syst. Evol. Microbiol.">
        <title>Tumebacillus algifaecis sp. nov., isolated from decomposing algal scum.</title>
        <authorList>
            <person name="Wu Y.F."/>
            <person name="Zhang B."/>
            <person name="Xing P."/>
            <person name="Wu Q.L."/>
            <person name="Liu S.J."/>
        </authorList>
    </citation>
    <scope>NUCLEOTIDE SEQUENCE [LARGE SCALE GENOMIC DNA]</scope>
    <source>
        <strain evidence="2 3">THMBR28</strain>
    </source>
</reference>
<proteinExistence type="predicted"/>
<evidence type="ECO:0000313" key="2">
    <source>
        <dbReference type="EMBL" id="ASS73563.1"/>
    </source>
</evidence>
<gene>
    <name evidence="2" type="ORF">CIG75_00290</name>
</gene>
<evidence type="ECO:0000256" key="1">
    <source>
        <dbReference type="SAM" id="Phobius"/>
    </source>
</evidence>
<name>A0A223CWM7_9BACL</name>
<feature type="transmembrane region" description="Helical" evidence="1">
    <location>
        <begin position="6"/>
        <end position="26"/>
    </location>
</feature>
<feature type="transmembrane region" description="Helical" evidence="1">
    <location>
        <begin position="61"/>
        <end position="82"/>
    </location>
</feature>
<dbReference type="KEGG" id="tab:CIG75_00290"/>
<sequence>MVLLGTIVNAVSILIGVMIGSFLSRIPDRMKVTIMQGLGLAVFVIGLSMVLDVAKSDGFDYFIVIGSLVFGGIIGELLNIEGQLNQFGKWIERKMSRFGKGKIAEGFVFSTLVYCIGAMAIVGSLESGLEGTHKILYTKAMLDGFASIFFTSAMGIGVGLSAIPVVLYQGAIALSAGLLAGVLTDPVISVMSATGGVLIMGISLNVMEIKKINVGNLLPAVFVAAIVKLVLIGYGL</sequence>
<keyword evidence="1" id="KW-0812">Transmembrane</keyword>
<protein>
    <recommendedName>
        <fullName evidence="4">DUF554 domain-containing protein</fullName>
    </recommendedName>
</protein>
<keyword evidence="1" id="KW-0472">Membrane</keyword>
<evidence type="ECO:0008006" key="4">
    <source>
        <dbReference type="Google" id="ProtNLM"/>
    </source>
</evidence>
<feature type="transmembrane region" description="Helical" evidence="1">
    <location>
        <begin position="179"/>
        <end position="202"/>
    </location>
</feature>
<dbReference type="AlphaFoldDB" id="A0A223CWM7"/>
<dbReference type="EMBL" id="CP022657">
    <property type="protein sequence ID" value="ASS73563.1"/>
    <property type="molecule type" value="Genomic_DNA"/>
</dbReference>
<feature type="transmembrane region" description="Helical" evidence="1">
    <location>
        <begin position="214"/>
        <end position="234"/>
    </location>
</feature>
<feature type="transmembrane region" description="Helical" evidence="1">
    <location>
        <begin position="145"/>
        <end position="167"/>
    </location>
</feature>
<feature type="transmembrane region" description="Helical" evidence="1">
    <location>
        <begin position="38"/>
        <end position="55"/>
    </location>
</feature>
<dbReference type="RefSeq" id="WP_094234823.1">
    <property type="nucleotide sequence ID" value="NZ_CP022657.1"/>
</dbReference>
<dbReference type="PANTHER" id="PTHR36111">
    <property type="entry name" value="INNER MEMBRANE PROTEIN-RELATED"/>
    <property type="match status" value="1"/>
</dbReference>
<evidence type="ECO:0000313" key="3">
    <source>
        <dbReference type="Proteomes" id="UP000214688"/>
    </source>
</evidence>
<dbReference type="Pfam" id="PF04474">
    <property type="entry name" value="DUF554"/>
    <property type="match status" value="1"/>
</dbReference>
<organism evidence="2 3">
    <name type="scientific">Tumebacillus algifaecis</name>
    <dbReference type="NCBI Taxonomy" id="1214604"/>
    <lineage>
        <taxon>Bacteria</taxon>
        <taxon>Bacillati</taxon>
        <taxon>Bacillota</taxon>
        <taxon>Bacilli</taxon>
        <taxon>Bacillales</taxon>
        <taxon>Alicyclobacillaceae</taxon>
        <taxon>Tumebacillus</taxon>
    </lineage>
</organism>
<dbReference type="OrthoDB" id="9797976at2"/>
<dbReference type="InterPro" id="IPR007563">
    <property type="entry name" value="DUF554"/>
</dbReference>
<accession>A0A223CWM7</accession>
<dbReference type="Proteomes" id="UP000214688">
    <property type="component" value="Chromosome"/>
</dbReference>